<dbReference type="SUPFAM" id="SSF52540">
    <property type="entry name" value="P-loop containing nucleoside triphosphate hydrolases"/>
    <property type="match status" value="1"/>
</dbReference>
<dbReference type="Pfam" id="PF00005">
    <property type="entry name" value="ABC_tran"/>
    <property type="match status" value="1"/>
</dbReference>
<evidence type="ECO:0000256" key="6">
    <source>
        <dbReference type="ARBA" id="ARBA00022970"/>
    </source>
</evidence>
<dbReference type="CDD" id="cd03224">
    <property type="entry name" value="ABC_TM1139_LivF_branched"/>
    <property type="match status" value="1"/>
</dbReference>
<dbReference type="SMART" id="SM00382">
    <property type="entry name" value="AAA"/>
    <property type="match status" value="1"/>
</dbReference>
<keyword evidence="4" id="KW-0547">Nucleotide-binding</keyword>
<dbReference type="InterPro" id="IPR003593">
    <property type="entry name" value="AAA+_ATPase"/>
</dbReference>
<protein>
    <submittedName>
        <fullName evidence="8">ABC transporter ATP-binding protein</fullName>
    </submittedName>
</protein>
<keyword evidence="6" id="KW-0029">Amino-acid transport</keyword>
<keyword evidence="9" id="KW-1185">Reference proteome</keyword>
<dbReference type="InterPro" id="IPR017871">
    <property type="entry name" value="ABC_transporter-like_CS"/>
</dbReference>
<evidence type="ECO:0000256" key="4">
    <source>
        <dbReference type="ARBA" id="ARBA00022741"/>
    </source>
</evidence>
<evidence type="ECO:0000259" key="7">
    <source>
        <dbReference type="PROSITE" id="PS50893"/>
    </source>
</evidence>
<evidence type="ECO:0000256" key="1">
    <source>
        <dbReference type="ARBA" id="ARBA00005417"/>
    </source>
</evidence>
<proteinExistence type="inferred from homology"/>
<dbReference type="PANTHER" id="PTHR43820:SF4">
    <property type="entry name" value="HIGH-AFFINITY BRANCHED-CHAIN AMINO ACID TRANSPORT ATP-BINDING PROTEIN LIVF"/>
    <property type="match status" value="1"/>
</dbReference>
<dbReference type="GO" id="GO:0005524">
    <property type="term" value="F:ATP binding"/>
    <property type="evidence" value="ECO:0007669"/>
    <property type="project" value="UniProtKB-KW"/>
</dbReference>
<keyword evidence="5 8" id="KW-0067">ATP-binding</keyword>
<dbReference type="PANTHER" id="PTHR43820">
    <property type="entry name" value="HIGH-AFFINITY BRANCHED-CHAIN AMINO ACID TRANSPORT ATP-BINDING PROTEIN LIVF"/>
    <property type="match status" value="1"/>
</dbReference>
<dbReference type="GO" id="GO:0015807">
    <property type="term" value="P:L-amino acid transport"/>
    <property type="evidence" value="ECO:0007669"/>
    <property type="project" value="TreeGrafter"/>
</dbReference>
<name>A0A410GE70_9BURK</name>
<dbReference type="InterPro" id="IPR003439">
    <property type="entry name" value="ABC_transporter-like_ATP-bd"/>
</dbReference>
<keyword evidence="2" id="KW-0813">Transport</keyword>
<dbReference type="GO" id="GO:0016887">
    <property type="term" value="F:ATP hydrolysis activity"/>
    <property type="evidence" value="ECO:0007669"/>
    <property type="project" value="InterPro"/>
</dbReference>
<dbReference type="AlphaFoldDB" id="A0A410GE70"/>
<dbReference type="EMBL" id="CP022987">
    <property type="protein sequence ID" value="QAA94606.1"/>
    <property type="molecule type" value="Genomic_DNA"/>
</dbReference>
<dbReference type="Proteomes" id="UP000283474">
    <property type="component" value="Chromosome"/>
</dbReference>
<dbReference type="KEGG" id="pus:CKA81_12760"/>
<feature type="domain" description="ABC transporter" evidence="7">
    <location>
        <begin position="2"/>
        <end position="234"/>
    </location>
</feature>
<accession>A0A410GE70</accession>
<keyword evidence="3" id="KW-1003">Cell membrane</keyword>
<comment type="similarity">
    <text evidence="1">Belongs to the ABC transporter superfamily.</text>
</comment>
<evidence type="ECO:0000313" key="8">
    <source>
        <dbReference type="EMBL" id="QAA94606.1"/>
    </source>
</evidence>
<dbReference type="PROSITE" id="PS50893">
    <property type="entry name" value="ABC_TRANSPORTER_2"/>
    <property type="match status" value="1"/>
</dbReference>
<dbReference type="InterPro" id="IPR027417">
    <property type="entry name" value="P-loop_NTPase"/>
</dbReference>
<organism evidence="8 9">
    <name type="scientific">Pollutimonas thiosulfatoxidans</name>
    <dbReference type="NCBI Taxonomy" id="2028345"/>
    <lineage>
        <taxon>Bacteria</taxon>
        <taxon>Pseudomonadati</taxon>
        <taxon>Pseudomonadota</taxon>
        <taxon>Betaproteobacteria</taxon>
        <taxon>Burkholderiales</taxon>
        <taxon>Alcaligenaceae</taxon>
        <taxon>Pollutimonas</taxon>
    </lineage>
</organism>
<keyword evidence="3" id="KW-0472">Membrane</keyword>
<gene>
    <name evidence="8" type="ORF">CKA81_12760</name>
</gene>
<evidence type="ECO:0000256" key="5">
    <source>
        <dbReference type="ARBA" id="ARBA00022840"/>
    </source>
</evidence>
<evidence type="ECO:0000256" key="3">
    <source>
        <dbReference type="ARBA" id="ARBA00022475"/>
    </source>
</evidence>
<evidence type="ECO:0000256" key="2">
    <source>
        <dbReference type="ARBA" id="ARBA00022448"/>
    </source>
</evidence>
<sequence length="234" mass="25235">MLEISDLTVKYGAIQALTGVSLRIGQGQLVGILGANGAGKTTLLRTISGIVDPTGGTISLNGSNITQRKADDIVRLGIAHVPEGRGIFPDLTVRENLIVGAYTRRSRSEVHADYASMLEMFPSLARRERQDGSMLSGGEQQMLALARALMARPTLLLADEISLGLAPVITQQVFEHLKALRERGITVMLVEQNANLVMKNADYIYVLKHGQIVLQGTAQELAANKDLTDAYLGE</sequence>
<dbReference type="GO" id="GO:0015658">
    <property type="term" value="F:branched-chain amino acid transmembrane transporter activity"/>
    <property type="evidence" value="ECO:0007669"/>
    <property type="project" value="TreeGrafter"/>
</dbReference>
<dbReference type="OrthoDB" id="9776369at2"/>
<reference evidence="8 9" key="1">
    <citation type="submission" date="2017-08" db="EMBL/GenBank/DDBJ databases">
        <authorList>
            <person name="Park S.-J."/>
            <person name="Kim H."/>
        </authorList>
    </citation>
    <scope>NUCLEOTIDE SEQUENCE [LARGE SCALE GENOMIC DNA]</scope>
    <source>
        <strain evidence="9">ye3</strain>
    </source>
</reference>
<evidence type="ECO:0000313" key="9">
    <source>
        <dbReference type="Proteomes" id="UP000283474"/>
    </source>
</evidence>
<dbReference type="InterPro" id="IPR052156">
    <property type="entry name" value="BCAA_Transport_ATP-bd_LivF"/>
</dbReference>
<dbReference type="PROSITE" id="PS00211">
    <property type="entry name" value="ABC_TRANSPORTER_1"/>
    <property type="match status" value="1"/>
</dbReference>
<dbReference type="RefSeq" id="WP_128355603.1">
    <property type="nucleotide sequence ID" value="NZ_CP022987.1"/>
</dbReference>
<dbReference type="Gene3D" id="3.40.50.300">
    <property type="entry name" value="P-loop containing nucleotide triphosphate hydrolases"/>
    <property type="match status" value="1"/>
</dbReference>